<dbReference type="EMBL" id="AM440405">
    <property type="protein sequence ID" value="CAN78461.1"/>
    <property type="molecule type" value="Genomic_DNA"/>
</dbReference>
<organism evidence="1">
    <name type="scientific">Vitis vinifera</name>
    <name type="common">Grape</name>
    <dbReference type="NCBI Taxonomy" id="29760"/>
    <lineage>
        <taxon>Eukaryota</taxon>
        <taxon>Viridiplantae</taxon>
        <taxon>Streptophyta</taxon>
        <taxon>Embryophyta</taxon>
        <taxon>Tracheophyta</taxon>
        <taxon>Spermatophyta</taxon>
        <taxon>Magnoliopsida</taxon>
        <taxon>eudicotyledons</taxon>
        <taxon>Gunneridae</taxon>
        <taxon>Pentapetalae</taxon>
        <taxon>rosids</taxon>
        <taxon>Vitales</taxon>
        <taxon>Vitaceae</taxon>
        <taxon>Viteae</taxon>
        <taxon>Vitis</taxon>
    </lineage>
</organism>
<dbReference type="AlphaFoldDB" id="A5AYN7"/>
<dbReference type="ExpressionAtlas" id="A5AYN7">
    <property type="expression patterns" value="baseline"/>
</dbReference>
<protein>
    <submittedName>
        <fullName evidence="1">Uncharacterized protein</fullName>
    </submittedName>
</protein>
<evidence type="ECO:0000313" key="1">
    <source>
        <dbReference type="EMBL" id="CAN78461.1"/>
    </source>
</evidence>
<accession>A5AYN7</accession>
<sequence length="160" mass="17837">MGLDEDVVSIWELVMSYIGYVTTTKELMKESSRMTLFDLRKLNASLPVPSVPKSSIEVLVVGANDDFIVDSEGLRETGKFYGVSPVCIEGVAHDMMLDCSWEKGAELDYSPVTWLTEHPSLGGGLTERKRTKNHLVVVHFETSDCKDSSPESFIWILESC</sequence>
<proteinExistence type="predicted"/>
<reference evidence="1" key="1">
    <citation type="journal article" date="2007" name="PLoS ONE">
        <title>The first genome sequence of an elite grapevine cultivar (Pinot noir Vitis vinifera L.): coping with a highly heterozygous genome.</title>
        <authorList>
            <person name="Velasco R."/>
            <person name="Zharkikh A."/>
            <person name="Troggio M."/>
            <person name="Cartwright D.A."/>
            <person name="Cestaro A."/>
            <person name="Pruss D."/>
            <person name="Pindo M."/>
            <person name="FitzGerald L.M."/>
            <person name="Vezzulli S."/>
            <person name="Reid J."/>
            <person name="Malacarne G."/>
            <person name="Iliev D."/>
            <person name="Coppola G."/>
            <person name="Wardell B."/>
            <person name="Micheletti D."/>
            <person name="Macalma T."/>
            <person name="Facci M."/>
            <person name="Mitchell J.T."/>
            <person name="Perazzolli M."/>
            <person name="Eldredge G."/>
            <person name="Gatto P."/>
            <person name="Oyzerski R."/>
            <person name="Moretto M."/>
            <person name="Gutin N."/>
            <person name="Stefanini M."/>
            <person name="Chen Y."/>
            <person name="Segala C."/>
            <person name="Davenport C."/>
            <person name="Dematte L."/>
            <person name="Mraz A."/>
            <person name="Battilana J."/>
            <person name="Stormo K."/>
            <person name="Costa F."/>
            <person name="Tao Q."/>
            <person name="Si-Ammour A."/>
            <person name="Harkins T."/>
            <person name="Lackey A."/>
            <person name="Perbost C."/>
            <person name="Taillon B."/>
            <person name="Stella A."/>
            <person name="Solovyev V."/>
            <person name="Fawcett J.A."/>
            <person name="Sterck L."/>
            <person name="Vandepoele K."/>
            <person name="Grando S.M."/>
            <person name="Toppo S."/>
            <person name="Moser C."/>
            <person name="Lanchbury J."/>
            <person name="Bogden R."/>
            <person name="Skolnick M."/>
            <person name="Sgaramella V."/>
            <person name="Bhatnagar S.K."/>
            <person name="Fontana P."/>
            <person name="Gutin A."/>
            <person name="Van de Peer Y."/>
            <person name="Salamini F."/>
            <person name="Viola R."/>
        </authorList>
    </citation>
    <scope>NUCLEOTIDE SEQUENCE</scope>
</reference>
<name>A5AYN7_VITVI</name>
<gene>
    <name evidence="1" type="ORF">VITISV_025139</name>
</gene>